<dbReference type="Proteomes" id="UP000095281">
    <property type="component" value="Unplaced"/>
</dbReference>
<keyword evidence="1" id="KW-1185">Reference proteome</keyword>
<proteinExistence type="predicted"/>
<dbReference type="WBParaSite" id="MhA1_Contig1781.frz3.gene4">
    <property type="protein sequence ID" value="MhA1_Contig1781.frz3.gene4"/>
    <property type="gene ID" value="MhA1_Contig1781.frz3.gene4"/>
</dbReference>
<sequence length="100" mass="12008">MKKQLLLLPSELKNDIFRFLPIKKSILLITISHDIYLLNKEFIKKIWEKNKPLTIKEWTNLLTKMKKYCKEGKILKDVINLIEINEKMYGIRLFSESKNL</sequence>
<evidence type="ECO:0000313" key="1">
    <source>
        <dbReference type="Proteomes" id="UP000095281"/>
    </source>
</evidence>
<dbReference type="AlphaFoldDB" id="A0A1I8BAS7"/>
<evidence type="ECO:0000313" key="2">
    <source>
        <dbReference type="WBParaSite" id="MhA1_Contig1781.frz3.gene4"/>
    </source>
</evidence>
<protein>
    <submittedName>
        <fullName evidence="2">F-box domain-containing protein</fullName>
    </submittedName>
</protein>
<name>A0A1I8BAS7_MELHA</name>
<accession>A0A1I8BAS7</accession>
<organism evidence="1 2">
    <name type="scientific">Meloidogyne hapla</name>
    <name type="common">Root-knot nematode worm</name>
    <dbReference type="NCBI Taxonomy" id="6305"/>
    <lineage>
        <taxon>Eukaryota</taxon>
        <taxon>Metazoa</taxon>
        <taxon>Ecdysozoa</taxon>
        <taxon>Nematoda</taxon>
        <taxon>Chromadorea</taxon>
        <taxon>Rhabditida</taxon>
        <taxon>Tylenchina</taxon>
        <taxon>Tylenchomorpha</taxon>
        <taxon>Tylenchoidea</taxon>
        <taxon>Meloidogynidae</taxon>
        <taxon>Meloidogyninae</taxon>
        <taxon>Meloidogyne</taxon>
    </lineage>
</organism>
<reference evidence="2" key="1">
    <citation type="submission" date="2016-11" db="UniProtKB">
        <authorList>
            <consortium name="WormBaseParasite"/>
        </authorList>
    </citation>
    <scope>IDENTIFICATION</scope>
</reference>